<dbReference type="HOGENOM" id="CLU_181434_1_0_11"/>
<dbReference type="PATRIC" id="fig|1121353.3.peg.349"/>
<evidence type="ECO:0000313" key="2">
    <source>
        <dbReference type="Proteomes" id="UP000011760"/>
    </source>
</evidence>
<evidence type="ECO:0000313" key="1">
    <source>
        <dbReference type="EMBL" id="AGG65789.1"/>
    </source>
</evidence>
<dbReference type="STRING" id="1121353.H924_01675"/>
<gene>
    <name evidence="1" type="ORF">H924_01675</name>
</gene>
<reference evidence="1 2" key="1">
    <citation type="submission" date="2013-02" db="EMBL/GenBank/DDBJ databases">
        <title>The complete genome sequence of Corynebacterium callunae DSM 20147.</title>
        <authorList>
            <person name="Ruckert C."/>
            <person name="Albersmeier A."/>
            <person name="Kalinowski J."/>
        </authorList>
    </citation>
    <scope>NUCLEOTIDE SEQUENCE [LARGE SCALE GENOMIC DNA]</scope>
    <source>
        <strain evidence="1 2">DSM 20147</strain>
    </source>
</reference>
<accession>M1UJ21</accession>
<dbReference type="OrthoDB" id="4418218at2"/>
<sequence length="66" mass="7586">MPAFLIEYHRPSGRVKCTPFDSLIEATRERIRLDRLNEDPDMEIVAISGASENVIRHSHSRYFAAV</sequence>
<keyword evidence="2" id="KW-1185">Reference proteome</keyword>
<name>M1UJ21_9CORY</name>
<dbReference type="Proteomes" id="UP000011760">
    <property type="component" value="Chromosome"/>
</dbReference>
<dbReference type="KEGG" id="ccn:H924_01675"/>
<proteinExistence type="predicted"/>
<dbReference type="RefSeq" id="WP_015650243.1">
    <property type="nucleotide sequence ID" value="NC_020506.1"/>
</dbReference>
<dbReference type="AlphaFoldDB" id="M1UJ21"/>
<dbReference type="EMBL" id="CP004354">
    <property type="protein sequence ID" value="AGG65789.1"/>
    <property type="molecule type" value="Genomic_DNA"/>
</dbReference>
<protein>
    <submittedName>
        <fullName evidence="1">Uncharacterized protein</fullName>
    </submittedName>
</protein>
<organism evidence="1 2">
    <name type="scientific">Corynebacterium callunae DSM 20147</name>
    <dbReference type="NCBI Taxonomy" id="1121353"/>
    <lineage>
        <taxon>Bacteria</taxon>
        <taxon>Bacillati</taxon>
        <taxon>Actinomycetota</taxon>
        <taxon>Actinomycetes</taxon>
        <taxon>Mycobacteriales</taxon>
        <taxon>Corynebacteriaceae</taxon>
        <taxon>Corynebacterium</taxon>
    </lineage>
</organism>